<sequence length="153" mass="17634">MFSTFSCLLHRRWGQQRYDYQTIRVALGYPAYGLRLASQIRSSGRAWIPEDTNDSPGVLRKSQRDATRLMLREFIPIQSLRPLAMPYVHDAMTRSLIPFITRVGSVGACYHIWVMRGHIPDSRTIWGKRQSDPRFLACWHFIKDPIGNAPGDS</sequence>
<keyword evidence="2" id="KW-1185">Reference proteome</keyword>
<accession>A0ACD3ANI7</accession>
<proteinExistence type="predicted"/>
<gene>
    <name evidence="1" type="ORF">BDN72DRAFT_108910</name>
</gene>
<evidence type="ECO:0000313" key="2">
    <source>
        <dbReference type="Proteomes" id="UP000308600"/>
    </source>
</evidence>
<name>A0ACD3ANI7_9AGAR</name>
<evidence type="ECO:0000313" key="1">
    <source>
        <dbReference type="EMBL" id="TFK67260.1"/>
    </source>
</evidence>
<dbReference type="EMBL" id="ML208380">
    <property type="protein sequence ID" value="TFK67260.1"/>
    <property type="molecule type" value="Genomic_DNA"/>
</dbReference>
<reference evidence="1 2" key="1">
    <citation type="journal article" date="2019" name="Nat. Ecol. Evol.">
        <title>Megaphylogeny resolves global patterns of mushroom evolution.</title>
        <authorList>
            <person name="Varga T."/>
            <person name="Krizsan K."/>
            <person name="Foldi C."/>
            <person name="Dima B."/>
            <person name="Sanchez-Garcia M."/>
            <person name="Sanchez-Ramirez S."/>
            <person name="Szollosi G.J."/>
            <person name="Szarkandi J.G."/>
            <person name="Papp V."/>
            <person name="Albert L."/>
            <person name="Andreopoulos W."/>
            <person name="Angelini C."/>
            <person name="Antonin V."/>
            <person name="Barry K.W."/>
            <person name="Bougher N.L."/>
            <person name="Buchanan P."/>
            <person name="Buyck B."/>
            <person name="Bense V."/>
            <person name="Catcheside P."/>
            <person name="Chovatia M."/>
            <person name="Cooper J."/>
            <person name="Damon W."/>
            <person name="Desjardin D."/>
            <person name="Finy P."/>
            <person name="Geml J."/>
            <person name="Haridas S."/>
            <person name="Hughes K."/>
            <person name="Justo A."/>
            <person name="Karasinski D."/>
            <person name="Kautmanova I."/>
            <person name="Kiss B."/>
            <person name="Kocsube S."/>
            <person name="Kotiranta H."/>
            <person name="LaButti K.M."/>
            <person name="Lechner B.E."/>
            <person name="Liimatainen K."/>
            <person name="Lipzen A."/>
            <person name="Lukacs Z."/>
            <person name="Mihaltcheva S."/>
            <person name="Morgado L.N."/>
            <person name="Niskanen T."/>
            <person name="Noordeloos M.E."/>
            <person name="Ohm R.A."/>
            <person name="Ortiz-Santana B."/>
            <person name="Ovrebo C."/>
            <person name="Racz N."/>
            <person name="Riley R."/>
            <person name="Savchenko A."/>
            <person name="Shiryaev A."/>
            <person name="Soop K."/>
            <person name="Spirin V."/>
            <person name="Szebenyi C."/>
            <person name="Tomsovsky M."/>
            <person name="Tulloss R.E."/>
            <person name="Uehling J."/>
            <person name="Grigoriev I.V."/>
            <person name="Vagvolgyi C."/>
            <person name="Papp T."/>
            <person name="Martin F.M."/>
            <person name="Miettinen O."/>
            <person name="Hibbett D.S."/>
            <person name="Nagy L.G."/>
        </authorList>
    </citation>
    <scope>NUCLEOTIDE SEQUENCE [LARGE SCALE GENOMIC DNA]</scope>
    <source>
        <strain evidence="1 2">NL-1719</strain>
    </source>
</reference>
<dbReference type="Proteomes" id="UP000308600">
    <property type="component" value="Unassembled WGS sequence"/>
</dbReference>
<protein>
    <submittedName>
        <fullName evidence="1">Uncharacterized protein</fullName>
    </submittedName>
</protein>
<organism evidence="1 2">
    <name type="scientific">Pluteus cervinus</name>
    <dbReference type="NCBI Taxonomy" id="181527"/>
    <lineage>
        <taxon>Eukaryota</taxon>
        <taxon>Fungi</taxon>
        <taxon>Dikarya</taxon>
        <taxon>Basidiomycota</taxon>
        <taxon>Agaricomycotina</taxon>
        <taxon>Agaricomycetes</taxon>
        <taxon>Agaricomycetidae</taxon>
        <taxon>Agaricales</taxon>
        <taxon>Pluteineae</taxon>
        <taxon>Pluteaceae</taxon>
        <taxon>Pluteus</taxon>
    </lineage>
</organism>